<feature type="region of interest" description="Disordered" evidence="1">
    <location>
        <begin position="23"/>
        <end position="74"/>
    </location>
</feature>
<dbReference type="Proteomes" id="UP001059597">
    <property type="component" value="Chromosome"/>
</dbReference>
<organism evidence="2 3">
    <name type="scientific">Streptomyces nigrescens</name>
    <dbReference type="NCBI Taxonomy" id="1920"/>
    <lineage>
        <taxon>Bacteria</taxon>
        <taxon>Bacillati</taxon>
        <taxon>Actinomycetota</taxon>
        <taxon>Actinomycetes</taxon>
        <taxon>Kitasatosporales</taxon>
        <taxon>Streptomycetaceae</taxon>
        <taxon>Streptomyces</taxon>
    </lineage>
</organism>
<protein>
    <recommendedName>
        <fullName evidence="4">Secreted protein</fullName>
    </recommendedName>
</protein>
<evidence type="ECO:0000313" key="2">
    <source>
        <dbReference type="EMBL" id="BDM68961.1"/>
    </source>
</evidence>
<evidence type="ECO:0000313" key="3">
    <source>
        <dbReference type="Proteomes" id="UP001059597"/>
    </source>
</evidence>
<feature type="compositionally biased region" description="Basic and acidic residues" evidence="1">
    <location>
        <begin position="63"/>
        <end position="74"/>
    </location>
</feature>
<gene>
    <name evidence="2" type="ORF">HEK616_24480</name>
</gene>
<proteinExistence type="predicted"/>
<evidence type="ECO:0008006" key="4">
    <source>
        <dbReference type="Google" id="ProtNLM"/>
    </source>
</evidence>
<feature type="compositionally biased region" description="Basic and acidic residues" evidence="1">
    <location>
        <begin position="36"/>
        <end position="53"/>
    </location>
</feature>
<dbReference type="EMBL" id="AP026073">
    <property type="protein sequence ID" value="BDM68961.1"/>
    <property type="molecule type" value="Genomic_DNA"/>
</dbReference>
<accession>A0ABN6QVL8</accession>
<name>A0ABN6QVL8_STRNI</name>
<sequence length="74" mass="7800">MTVFRVRPWFLPASLTAFLSEVWPDGPADPPSDAGPGDRADAASDTRSGECRPGDPPTGTGSRGEHPENPADRP</sequence>
<reference evidence="2" key="1">
    <citation type="submission" date="2022-06" db="EMBL/GenBank/DDBJ databases">
        <title>Complete genome sequence of Streptomyces nigrescens HEK616.</title>
        <authorList>
            <person name="Asamizu S."/>
            <person name="Onaka H."/>
        </authorList>
    </citation>
    <scope>NUCLEOTIDE SEQUENCE</scope>
    <source>
        <strain evidence="2">HEK616</strain>
    </source>
</reference>
<keyword evidence="3" id="KW-1185">Reference proteome</keyword>
<evidence type="ECO:0000256" key="1">
    <source>
        <dbReference type="SAM" id="MobiDB-lite"/>
    </source>
</evidence>